<gene>
    <name evidence="3" type="ORF">NI17_024135</name>
</gene>
<evidence type="ECO:0000313" key="3">
    <source>
        <dbReference type="EMBL" id="UOE22257.1"/>
    </source>
</evidence>
<dbReference type="Gene3D" id="3.40.50.300">
    <property type="entry name" value="P-loop containing nucleotide triphosphate hydrolases"/>
    <property type="match status" value="2"/>
</dbReference>
<dbReference type="KEGG" id="thao:NI17_024135"/>
<evidence type="ECO:0000256" key="2">
    <source>
        <dbReference type="SAM" id="MobiDB-lite"/>
    </source>
</evidence>
<keyword evidence="4" id="KW-1185">Reference proteome</keyword>
<sequence>MSRPPSGLGGGARPPRQPDPDQVAARVWDDETGMVAGDKTASRAQVLARVAAACPDGLADQAELEQLTSTVLADAHAVALPATGQSPMSHADRYTSHSIVEAERTVTASATARLDQDAARVPAPVVEEAFAAFTAERGFPLSAEQEAVVRRLLTAGHGIEAVIGVAGSGKTTVMDAARRAWQAAGLTVKGASTAAVAAAKLRAEARIDSATLAAWQQRIACGDGLAGVDVLIVDEAAMVDDRALAVLVAEAERTGTKLVAIGDPQQLRAVGVGGAFARVHDLVGGLALAENRRQRDAVERSALRVWRDGHRATTLAVWGATGHVHATADLHDAYAQMVAAWWSDWSAHPDPHEGIEQALMLAATNTDVDQLNARARVIARTDGRLTGPDTAFALAGGDRLELAAGDVVRVRRNDYRDDVDVLNGYRGVVRTVDARRGALIEWRQNDARPSQAWISPDQLAQGHLVHGYALTIAAAQGLTSSTCHVLGLGADAHALYPAMSRVKARSDLYLPAAELEPEDVQLRLGQARTPREQLDRVLAAYARTLTDADEGMVTDALDGARRPAPIFPVPTLSPAQARAGQGPTMREAAPRIQALHEQAAAAELRAEQLHRELVELNVRAQHRRWGRRSAQQRLDQVHAGLDQARAQHRQALAEAQRLHEEAVTADVVIAQHSSRTVPAPPPADHPPADRSPARPSPAPSASSGNAPGVARPRPAPRP</sequence>
<geneLocation type="plasmid" evidence="3 4">
    <name>pTH1</name>
</geneLocation>
<proteinExistence type="predicted"/>
<name>A0AA97M1G0_9ACTN</name>
<dbReference type="AlphaFoldDB" id="A0AA97M1G0"/>
<reference evidence="3" key="1">
    <citation type="submission" date="2020-10" db="EMBL/GenBank/DDBJ databases">
        <title>De novo genome project of the cellulose decomposer Thermobifida halotolerans type strain.</title>
        <authorList>
            <person name="Nagy I."/>
            <person name="Horvath B."/>
            <person name="Kukolya J."/>
            <person name="Nagy I."/>
            <person name="Orsini M."/>
        </authorList>
    </citation>
    <scope>NUCLEOTIDE SEQUENCE</scope>
    <source>
        <strain evidence="3">DSM 44931</strain>
        <plasmid evidence="3">pTH1</plasmid>
    </source>
</reference>
<dbReference type="Proteomes" id="UP000265719">
    <property type="component" value="Plasmid pTH1"/>
</dbReference>
<dbReference type="InterPro" id="IPR027417">
    <property type="entry name" value="P-loop_NTPase"/>
</dbReference>
<accession>A0AA97M1G0</accession>
<feature type="coiled-coil region" evidence="1">
    <location>
        <begin position="592"/>
        <end position="661"/>
    </location>
</feature>
<dbReference type="Gene3D" id="2.30.30.940">
    <property type="match status" value="1"/>
</dbReference>
<feature type="region of interest" description="Disordered" evidence="2">
    <location>
        <begin position="674"/>
        <end position="718"/>
    </location>
</feature>
<dbReference type="EMBL" id="CP063197">
    <property type="protein sequence ID" value="UOE22257.1"/>
    <property type="molecule type" value="Genomic_DNA"/>
</dbReference>
<dbReference type="Pfam" id="PF13604">
    <property type="entry name" value="AAA_30"/>
    <property type="match status" value="1"/>
</dbReference>
<organism evidence="3 4">
    <name type="scientific">Thermobifida halotolerans</name>
    <dbReference type="NCBI Taxonomy" id="483545"/>
    <lineage>
        <taxon>Bacteria</taxon>
        <taxon>Bacillati</taxon>
        <taxon>Actinomycetota</taxon>
        <taxon>Actinomycetes</taxon>
        <taxon>Streptosporangiales</taxon>
        <taxon>Nocardiopsidaceae</taxon>
        <taxon>Thermobifida</taxon>
    </lineage>
</organism>
<keyword evidence="3" id="KW-0614">Plasmid</keyword>
<evidence type="ECO:0000313" key="4">
    <source>
        <dbReference type="Proteomes" id="UP000265719"/>
    </source>
</evidence>
<feature type="region of interest" description="Disordered" evidence="2">
    <location>
        <begin position="1"/>
        <end position="22"/>
    </location>
</feature>
<dbReference type="SUPFAM" id="SSF52540">
    <property type="entry name" value="P-loop containing nucleoside triphosphate hydrolases"/>
    <property type="match status" value="2"/>
</dbReference>
<keyword evidence="1" id="KW-0175">Coiled coil</keyword>
<protein>
    <submittedName>
        <fullName evidence="3">AAA family ATPase</fullName>
    </submittedName>
</protein>
<evidence type="ECO:0000256" key="1">
    <source>
        <dbReference type="SAM" id="Coils"/>
    </source>
</evidence>
<feature type="compositionally biased region" description="Low complexity" evidence="2">
    <location>
        <begin position="699"/>
        <end position="712"/>
    </location>
</feature>